<evidence type="ECO:0000256" key="3">
    <source>
        <dbReference type="ARBA" id="ARBA00022833"/>
    </source>
</evidence>
<evidence type="ECO:0000256" key="4">
    <source>
        <dbReference type="ARBA" id="ARBA00023015"/>
    </source>
</evidence>
<feature type="compositionally biased region" description="Polar residues" evidence="7">
    <location>
        <begin position="328"/>
        <end position="338"/>
    </location>
</feature>
<evidence type="ECO:0000259" key="8">
    <source>
        <dbReference type="PROSITE" id="PS51030"/>
    </source>
</evidence>
<dbReference type="Proteomes" id="UP000759131">
    <property type="component" value="Unassembled WGS sequence"/>
</dbReference>
<keyword evidence="3" id="KW-0862">Zinc</keyword>
<protein>
    <recommendedName>
        <fullName evidence="8">Nuclear receptor domain-containing protein</fullName>
    </recommendedName>
</protein>
<keyword evidence="6" id="KW-0804">Transcription</keyword>
<dbReference type="InterPro" id="IPR001628">
    <property type="entry name" value="Znf_hrmn_rcpt"/>
</dbReference>
<keyword evidence="1" id="KW-0479">Metal-binding</keyword>
<dbReference type="EMBL" id="OC878877">
    <property type="protein sequence ID" value="CAD7640845.1"/>
    <property type="molecule type" value="Genomic_DNA"/>
</dbReference>
<dbReference type="GO" id="GO:0043565">
    <property type="term" value="F:sequence-specific DNA binding"/>
    <property type="evidence" value="ECO:0007669"/>
    <property type="project" value="InterPro"/>
</dbReference>
<feature type="domain" description="Nuclear receptor" evidence="8">
    <location>
        <begin position="141"/>
        <end position="229"/>
    </location>
</feature>
<dbReference type="PROSITE" id="PS00028">
    <property type="entry name" value="ZINC_FINGER_C2H2_1"/>
    <property type="match status" value="1"/>
</dbReference>
<feature type="compositionally biased region" description="Basic and acidic residues" evidence="7">
    <location>
        <begin position="312"/>
        <end position="327"/>
    </location>
</feature>
<evidence type="ECO:0000313" key="9">
    <source>
        <dbReference type="EMBL" id="CAD7640845.1"/>
    </source>
</evidence>
<feature type="compositionally biased region" description="Polar residues" evidence="7">
    <location>
        <begin position="252"/>
        <end position="261"/>
    </location>
</feature>
<evidence type="ECO:0000256" key="6">
    <source>
        <dbReference type="ARBA" id="ARBA00023163"/>
    </source>
</evidence>
<dbReference type="PROSITE" id="PS51030">
    <property type="entry name" value="NUCLEAR_REC_DBD_2"/>
    <property type="match status" value="1"/>
</dbReference>
<organism evidence="9">
    <name type="scientific">Medioppia subpectinata</name>
    <dbReference type="NCBI Taxonomy" id="1979941"/>
    <lineage>
        <taxon>Eukaryota</taxon>
        <taxon>Metazoa</taxon>
        <taxon>Ecdysozoa</taxon>
        <taxon>Arthropoda</taxon>
        <taxon>Chelicerata</taxon>
        <taxon>Arachnida</taxon>
        <taxon>Acari</taxon>
        <taxon>Acariformes</taxon>
        <taxon>Sarcoptiformes</taxon>
        <taxon>Oribatida</taxon>
        <taxon>Brachypylina</taxon>
        <taxon>Oppioidea</taxon>
        <taxon>Oppiidae</taxon>
        <taxon>Medioppia</taxon>
    </lineage>
</organism>
<feature type="compositionally biased region" description="Polar residues" evidence="7">
    <location>
        <begin position="128"/>
        <end position="141"/>
    </location>
</feature>
<evidence type="ECO:0000256" key="1">
    <source>
        <dbReference type="ARBA" id="ARBA00022723"/>
    </source>
</evidence>
<feature type="non-terminal residue" evidence="9">
    <location>
        <position position="1"/>
    </location>
</feature>
<dbReference type="AlphaFoldDB" id="A0A7R9QDL3"/>
<reference evidence="9" key="1">
    <citation type="submission" date="2020-11" db="EMBL/GenBank/DDBJ databases">
        <authorList>
            <person name="Tran Van P."/>
        </authorList>
    </citation>
    <scope>NUCLEOTIDE SEQUENCE</scope>
</reference>
<dbReference type="EMBL" id="CAJPIZ010024302">
    <property type="protein sequence ID" value="CAG2118434.1"/>
    <property type="molecule type" value="Genomic_DNA"/>
</dbReference>
<dbReference type="OrthoDB" id="308383at2759"/>
<feature type="compositionally biased region" description="Basic and acidic residues" evidence="7">
    <location>
        <begin position="241"/>
        <end position="251"/>
    </location>
</feature>
<evidence type="ECO:0000313" key="10">
    <source>
        <dbReference type="Proteomes" id="UP000759131"/>
    </source>
</evidence>
<keyword evidence="4" id="KW-0805">Transcription regulation</keyword>
<dbReference type="InterPro" id="IPR013087">
    <property type="entry name" value="Znf_C2H2_type"/>
</dbReference>
<sequence length="338" mass="37786">MGYAQENGESLQIVYRCMICDVIYETIPEVQIHYQTKHIDQDFQSTSSHMNHTNCLANTSLSPNPKSMTTSLSFFGSLQSTTDSNWMDNDSSTPQTLTFDVPSGLKTLQQQFESTTKDVQPKRRGNKPFTTGNPKTKSNFNNKARVLGQTSSPTIKSGFITCEICGATNCVGCAKFYTKYLVKPVHYMCENLGKCNLKVSECEPNGRCKACLIHKCKSKFIIDSKKLTNYSKMSSFLPQNDSKKTSNENKTKISTKPVNTKETNRNIKPKTLIQTTAESKAKTFNSPKTKTETEVSTLNKTTSLSSHRKLKSDKTVRNINEKNENQTKKTGNTGPVTK</sequence>
<keyword evidence="10" id="KW-1185">Reference proteome</keyword>
<evidence type="ECO:0000256" key="5">
    <source>
        <dbReference type="ARBA" id="ARBA00023125"/>
    </source>
</evidence>
<dbReference type="GO" id="GO:0003700">
    <property type="term" value="F:DNA-binding transcription factor activity"/>
    <property type="evidence" value="ECO:0007669"/>
    <property type="project" value="InterPro"/>
</dbReference>
<feature type="region of interest" description="Disordered" evidence="7">
    <location>
        <begin position="113"/>
        <end position="141"/>
    </location>
</feature>
<dbReference type="GO" id="GO:0008270">
    <property type="term" value="F:zinc ion binding"/>
    <property type="evidence" value="ECO:0007669"/>
    <property type="project" value="UniProtKB-KW"/>
</dbReference>
<keyword evidence="2" id="KW-0863">Zinc-finger</keyword>
<keyword evidence="5" id="KW-0238">DNA-binding</keyword>
<feature type="region of interest" description="Disordered" evidence="7">
    <location>
        <begin position="234"/>
        <end position="338"/>
    </location>
</feature>
<accession>A0A7R9QDL3</accession>
<evidence type="ECO:0000256" key="2">
    <source>
        <dbReference type="ARBA" id="ARBA00022771"/>
    </source>
</evidence>
<feature type="compositionally biased region" description="Polar residues" evidence="7">
    <location>
        <begin position="272"/>
        <end position="305"/>
    </location>
</feature>
<proteinExistence type="predicted"/>
<evidence type="ECO:0000256" key="7">
    <source>
        <dbReference type="SAM" id="MobiDB-lite"/>
    </source>
</evidence>
<name>A0A7R9QDL3_9ACAR</name>
<gene>
    <name evidence="9" type="ORF">OSB1V03_LOCUS18386</name>
</gene>